<dbReference type="InterPro" id="IPR000719">
    <property type="entry name" value="Prot_kinase_dom"/>
</dbReference>
<evidence type="ECO:0000259" key="1">
    <source>
        <dbReference type="PROSITE" id="PS50011"/>
    </source>
</evidence>
<gene>
    <name evidence="2" type="ORF">Rt10032_c22g6626</name>
</gene>
<protein>
    <recommendedName>
        <fullName evidence="1">Protein kinase domain-containing protein</fullName>
    </recommendedName>
</protein>
<name>A0A511KQF3_RHOTO</name>
<dbReference type="PROSITE" id="PS50011">
    <property type="entry name" value="PROTEIN_KINASE_DOM"/>
    <property type="match status" value="1"/>
</dbReference>
<dbReference type="PROSITE" id="PS00108">
    <property type="entry name" value="PROTEIN_KINASE_ST"/>
    <property type="match status" value="1"/>
</dbReference>
<dbReference type="OrthoDB" id="2523927at2759"/>
<evidence type="ECO:0000313" key="2">
    <source>
        <dbReference type="EMBL" id="GEM12609.1"/>
    </source>
</evidence>
<feature type="domain" description="Protein kinase" evidence="1">
    <location>
        <begin position="1"/>
        <end position="158"/>
    </location>
</feature>
<evidence type="ECO:0000313" key="3">
    <source>
        <dbReference type="Proteomes" id="UP000321518"/>
    </source>
</evidence>
<dbReference type="GO" id="GO:0005524">
    <property type="term" value="F:ATP binding"/>
    <property type="evidence" value="ECO:0007669"/>
    <property type="project" value="InterPro"/>
</dbReference>
<comment type="caution">
    <text evidence="2">The sequence shown here is derived from an EMBL/GenBank/DDBJ whole genome shotgun (WGS) entry which is preliminary data.</text>
</comment>
<proteinExistence type="predicted"/>
<organism evidence="2 3">
    <name type="scientific">Rhodotorula toruloides</name>
    <name type="common">Yeast</name>
    <name type="synonym">Rhodosporidium toruloides</name>
    <dbReference type="NCBI Taxonomy" id="5286"/>
    <lineage>
        <taxon>Eukaryota</taxon>
        <taxon>Fungi</taxon>
        <taxon>Dikarya</taxon>
        <taxon>Basidiomycota</taxon>
        <taxon>Pucciniomycotina</taxon>
        <taxon>Microbotryomycetes</taxon>
        <taxon>Sporidiobolales</taxon>
        <taxon>Sporidiobolaceae</taxon>
        <taxon>Rhodotorula</taxon>
    </lineage>
</organism>
<accession>A0A511KQF3</accession>
<dbReference type="AlphaFoldDB" id="A0A511KQF3"/>
<dbReference type="Proteomes" id="UP000321518">
    <property type="component" value="Unassembled WGS sequence"/>
</dbReference>
<dbReference type="EMBL" id="BJWK01000022">
    <property type="protein sequence ID" value="GEM12609.1"/>
    <property type="molecule type" value="Genomic_DNA"/>
</dbReference>
<reference evidence="2 3" key="1">
    <citation type="submission" date="2019-07" db="EMBL/GenBank/DDBJ databases">
        <title>Rhodotorula toruloides NBRC10032 genome sequencing.</title>
        <authorList>
            <person name="Shida Y."/>
            <person name="Takaku H."/>
            <person name="Ogasawara W."/>
            <person name="Mori K."/>
        </authorList>
    </citation>
    <scope>NUCLEOTIDE SEQUENCE [LARGE SCALE GENOMIC DNA]</scope>
    <source>
        <strain evidence="2 3">NBRC10032</strain>
    </source>
</reference>
<sequence length="158" mass="16898">MPLHLDSEAQSIVHDGAVLDEDPPAAQDQDVLAALSRLAALDVTPKSSYSLSMNGDAGLPRDASAVGIKHCDVKPWNVLYNLDTSKIKHVDLSRANEHECPGNECDELVQARSLLAVSNVVAVYTIATPAASPIAIPVAERRHANASPRSRLRWTCGV</sequence>
<dbReference type="GO" id="GO:0004672">
    <property type="term" value="F:protein kinase activity"/>
    <property type="evidence" value="ECO:0007669"/>
    <property type="project" value="InterPro"/>
</dbReference>
<dbReference type="InterPro" id="IPR008271">
    <property type="entry name" value="Ser/Thr_kinase_AS"/>
</dbReference>